<dbReference type="PROSITE" id="PS50928">
    <property type="entry name" value="ABC_TM1"/>
    <property type="match status" value="1"/>
</dbReference>
<dbReference type="PATRIC" id="fig|518642.10.peg.6824"/>
<name>A0A1E7L9J2_9ACTN</name>
<dbReference type="InterPro" id="IPR035906">
    <property type="entry name" value="MetI-like_sf"/>
</dbReference>
<feature type="transmembrane region" description="Helical" evidence="7">
    <location>
        <begin position="249"/>
        <end position="270"/>
    </location>
</feature>
<evidence type="ECO:0000256" key="5">
    <source>
        <dbReference type="ARBA" id="ARBA00022989"/>
    </source>
</evidence>
<dbReference type="PANTHER" id="PTHR43163:SF3">
    <property type="entry name" value="PEPTIDE ABC TRANSPORTER PERMEASE PROTEIN"/>
    <property type="match status" value="1"/>
</dbReference>
<dbReference type="EMBL" id="LJGW01000111">
    <property type="protein sequence ID" value="OEV12877.1"/>
    <property type="molecule type" value="Genomic_DNA"/>
</dbReference>
<dbReference type="Pfam" id="PF00528">
    <property type="entry name" value="BPD_transp_1"/>
    <property type="match status" value="1"/>
</dbReference>
<dbReference type="SUPFAM" id="SSF161098">
    <property type="entry name" value="MetI-like"/>
    <property type="match status" value="1"/>
</dbReference>
<sequence length="314" mass="32363">MVLRRLSASITVLFVVSVLVFAATSLAPGDAATARLSQQGGATREQVEALRHTLGLDAPLPQRYLAWLAHAVRGDLGVSYAQGREVSGLIAERAVNSLLLGGVAVAVLIPLALLLGIWSGLRADRRSDRVITASSLTLVSIPEFVTGTLLVLCFATGLGWLPAVSVLSAGESPADRPSVLVLPVLTLVSACLAQNVRLLRAGTVQAASSDAVEAARLSGVPESRVVLRWILPAAIVPSIPLMARYVSYLLGGTLVAESLFGYPGVAAALVDASAARDAPVVLAVALIATCVTVTLNLLADVLSAVFNPVRGSGV</sequence>
<accession>A0A1E7L9J2</accession>
<evidence type="ECO:0000256" key="7">
    <source>
        <dbReference type="RuleBase" id="RU363032"/>
    </source>
</evidence>
<dbReference type="AlphaFoldDB" id="A0A1E7L9J2"/>
<protein>
    <recommendedName>
        <fullName evidence="9">ABC transmembrane type-1 domain-containing protein</fullName>
    </recommendedName>
</protein>
<reference evidence="10 11" key="1">
    <citation type="journal article" date="2016" name="Front. Microbiol.">
        <title>Comparative Genomics Analysis of Streptomyces Species Reveals Their Adaptation to the Marine Environment and Their Diversity at the Genomic Level.</title>
        <authorList>
            <person name="Tian X."/>
            <person name="Zhang Z."/>
            <person name="Yang T."/>
            <person name="Chen M."/>
            <person name="Li J."/>
            <person name="Chen F."/>
            <person name="Yang J."/>
            <person name="Li W."/>
            <person name="Zhang B."/>
            <person name="Zhang Z."/>
            <person name="Wu J."/>
            <person name="Zhang C."/>
            <person name="Long L."/>
            <person name="Xiao J."/>
        </authorList>
    </citation>
    <scope>NUCLEOTIDE SEQUENCE [LARGE SCALE GENOMIC DNA]</scope>
    <source>
        <strain evidence="10 11">SCSIO 10429</strain>
    </source>
</reference>
<evidence type="ECO:0000313" key="10">
    <source>
        <dbReference type="EMBL" id="OEV12877.1"/>
    </source>
</evidence>
<feature type="transmembrane region" description="Helical" evidence="7">
    <location>
        <begin position="98"/>
        <end position="118"/>
    </location>
</feature>
<dbReference type="CDD" id="cd06261">
    <property type="entry name" value="TM_PBP2"/>
    <property type="match status" value="1"/>
</dbReference>
<keyword evidence="3" id="KW-1003">Cell membrane</keyword>
<keyword evidence="8" id="KW-0732">Signal</keyword>
<feature type="chain" id="PRO_5009197172" description="ABC transmembrane type-1 domain-containing protein" evidence="8">
    <location>
        <begin position="23"/>
        <end position="314"/>
    </location>
</feature>
<comment type="caution">
    <text evidence="10">The sequence shown here is derived from an EMBL/GenBank/DDBJ whole genome shotgun (WGS) entry which is preliminary data.</text>
</comment>
<comment type="subcellular location">
    <subcellularLocation>
        <location evidence="1 7">Cell membrane</location>
        <topology evidence="1 7">Multi-pass membrane protein</topology>
    </subcellularLocation>
</comment>
<keyword evidence="4 7" id="KW-0812">Transmembrane</keyword>
<evidence type="ECO:0000313" key="11">
    <source>
        <dbReference type="Proteomes" id="UP000176005"/>
    </source>
</evidence>
<keyword evidence="11" id="KW-1185">Reference proteome</keyword>
<keyword evidence="6 7" id="KW-0472">Membrane</keyword>
<evidence type="ECO:0000256" key="2">
    <source>
        <dbReference type="ARBA" id="ARBA00022448"/>
    </source>
</evidence>
<feature type="transmembrane region" description="Helical" evidence="7">
    <location>
        <begin position="180"/>
        <end position="199"/>
    </location>
</feature>
<proteinExistence type="inferred from homology"/>
<feature type="domain" description="ABC transmembrane type-1" evidence="9">
    <location>
        <begin position="94"/>
        <end position="299"/>
    </location>
</feature>
<dbReference type="GO" id="GO:0055085">
    <property type="term" value="P:transmembrane transport"/>
    <property type="evidence" value="ECO:0007669"/>
    <property type="project" value="InterPro"/>
</dbReference>
<dbReference type="InterPro" id="IPR045621">
    <property type="entry name" value="BPD_transp_1_N"/>
</dbReference>
<evidence type="ECO:0000256" key="6">
    <source>
        <dbReference type="ARBA" id="ARBA00023136"/>
    </source>
</evidence>
<feature type="transmembrane region" description="Helical" evidence="7">
    <location>
        <begin position="130"/>
        <end position="160"/>
    </location>
</feature>
<feature type="transmembrane region" description="Helical" evidence="7">
    <location>
        <begin position="282"/>
        <end position="306"/>
    </location>
</feature>
<evidence type="ECO:0000256" key="4">
    <source>
        <dbReference type="ARBA" id="ARBA00022692"/>
    </source>
</evidence>
<organism evidence="10 11">
    <name type="scientific">Streptomyces nanshensis</name>
    <dbReference type="NCBI Taxonomy" id="518642"/>
    <lineage>
        <taxon>Bacteria</taxon>
        <taxon>Bacillati</taxon>
        <taxon>Actinomycetota</taxon>
        <taxon>Actinomycetes</taxon>
        <taxon>Kitasatosporales</taxon>
        <taxon>Streptomycetaceae</taxon>
        <taxon>Streptomyces</taxon>
    </lineage>
</organism>
<dbReference type="GO" id="GO:0005886">
    <property type="term" value="C:plasma membrane"/>
    <property type="evidence" value="ECO:0007669"/>
    <property type="project" value="UniProtKB-SubCell"/>
</dbReference>
<comment type="similarity">
    <text evidence="7">Belongs to the binding-protein-dependent transport system permease family.</text>
</comment>
<keyword evidence="5 7" id="KW-1133">Transmembrane helix</keyword>
<dbReference type="Gene3D" id="1.10.3720.10">
    <property type="entry name" value="MetI-like"/>
    <property type="match status" value="1"/>
</dbReference>
<dbReference type="Proteomes" id="UP000176005">
    <property type="component" value="Unassembled WGS sequence"/>
</dbReference>
<dbReference type="Pfam" id="PF19300">
    <property type="entry name" value="BPD_transp_1_N"/>
    <property type="match status" value="1"/>
</dbReference>
<evidence type="ECO:0000256" key="3">
    <source>
        <dbReference type="ARBA" id="ARBA00022475"/>
    </source>
</evidence>
<evidence type="ECO:0000256" key="8">
    <source>
        <dbReference type="SAM" id="SignalP"/>
    </source>
</evidence>
<evidence type="ECO:0000256" key="1">
    <source>
        <dbReference type="ARBA" id="ARBA00004651"/>
    </source>
</evidence>
<evidence type="ECO:0000259" key="9">
    <source>
        <dbReference type="PROSITE" id="PS50928"/>
    </source>
</evidence>
<dbReference type="InterPro" id="IPR000515">
    <property type="entry name" value="MetI-like"/>
</dbReference>
<gene>
    <name evidence="10" type="ORF">AN218_06315</name>
</gene>
<dbReference type="PANTHER" id="PTHR43163">
    <property type="entry name" value="DIPEPTIDE TRANSPORT SYSTEM PERMEASE PROTEIN DPPB-RELATED"/>
    <property type="match status" value="1"/>
</dbReference>
<keyword evidence="2 7" id="KW-0813">Transport</keyword>
<feature type="signal peptide" evidence="8">
    <location>
        <begin position="1"/>
        <end position="22"/>
    </location>
</feature>